<dbReference type="AlphaFoldDB" id="A0A7S4PLV1"/>
<protein>
    <submittedName>
        <fullName evidence="1">Uncharacterized protein</fullName>
    </submittedName>
</protein>
<reference evidence="1" key="1">
    <citation type="submission" date="2021-01" db="EMBL/GenBank/DDBJ databases">
        <authorList>
            <person name="Corre E."/>
            <person name="Pelletier E."/>
            <person name="Niang G."/>
            <person name="Scheremetjew M."/>
            <person name="Finn R."/>
            <person name="Kale V."/>
            <person name="Holt S."/>
            <person name="Cochrane G."/>
            <person name="Meng A."/>
            <person name="Brown T."/>
            <person name="Cohen L."/>
        </authorList>
    </citation>
    <scope>NUCLEOTIDE SEQUENCE</scope>
    <source>
        <strain evidence="1">CCMP 2712</strain>
    </source>
</reference>
<organism evidence="1">
    <name type="scientific">Guillardia theta</name>
    <name type="common">Cryptophyte</name>
    <name type="synonym">Cryptomonas phi</name>
    <dbReference type="NCBI Taxonomy" id="55529"/>
    <lineage>
        <taxon>Eukaryota</taxon>
        <taxon>Cryptophyceae</taxon>
        <taxon>Pyrenomonadales</taxon>
        <taxon>Geminigeraceae</taxon>
        <taxon>Guillardia</taxon>
    </lineage>
</organism>
<dbReference type="EMBL" id="HBKN01048830">
    <property type="protein sequence ID" value="CAE2339351.1"/>
    <property type="molecule type" value="Transcribed_RNA"/>
</dbReference>
<sequence length="197" mass="22212">MGPGEAPKVESRASQGFALGGRSDQKVLKRFCGPWEANINMDSTRISCTFEFFKNGTFASTRYQRFSDKGLKMDGTLRGRWNVYYSEEAGKDKFWMQILRLKCSRVNLGSDMLLIGDIDVVDTWKEIEETLQWQKSKLEGAENSTESESFYLSLEDRGIFTKGKPRRYKLGGSIIVGWAGEPAVIGSFKMVQGTGEE</sequence>
<name>A0A7S4PLV1_GUITH</name>
<proteinExistence type="predicted"/>
<gene>
    <name evidence="1" type="ORF">GTHE00462_LOCUS38179</name>
</gene>
<accession>A0A7S4PLV1</accession>
<evidence type="ECO:0000313" key="1">
    <source>
        <dbReference type="EMBL" id="CAE2339351.1"/>
    </source>
</evidence>